<evidence type="ECO:0000256" key="2">
    <source>
        <dbReference type="RuleBase" id="RU366034"/>
    </source>
</evidence>
<dbReference type="GO" id="GO:0046872">
    <property type="term" value="F:metal ion binding"/>
    <property type="evidence" value="ECO:0007669"/>
    <property type="project" value="UniProtKB-KW"/>
</dbReference>
<dbReference type="OrthoDB" id="4183143at2"/>
<evidence type="ECO:0000313" key="3">
    <source>
        <dbReference type="EMBL" id="OPC79820.1"/>
    </source>
</evidence>
<evidence type="ECO:0000256" key="1">
    <source>
        <dbReference type="ARBA" id="ARBA00023239"/>
    </source>
</evidence>
<gene>
    <name evidence="3" type="ORF">B4N89_01660</name>
</gene>
<dbReference type="InterPro" id="IPR008949">
    <property type="entry name" value="Isoprenoid_synthase_dom_sf"/>
</dbReference>
<dbReference type="InterPro" id="IPR034686">
    <property type="entry name" value="Terpene_cyclase-like_2"/>
</dbReference>
<dbReference type="eggNOG" id="ENOG50344VS">
    <property type="taxonomic scope" value="Bacteria"/>
</dbReference>
<dbReference type="PANTHER" id="PTHR35201">
    <property type="entry name" value="TERPENE SYNTHASE"/>
    <property type="match status" value="1"/>
</dbReference>
<dbReference type="GO" id="GO:0010333">
    <property type="term" value="F:terpene synthase activity"/>
    <property type="evidence" value="ECO:0007669"/>
    <property type="project" value="InterPro"/>
</dbReference>
<dbReference type="STRING" id="159449.B4N89_01660"/>
<name>A0A1T3NT10_9ACTN</name>
<reference evidence="3 4" key="1">
    <citation type="submission" date="2017-03" db="EMBL/GenBank/DDBJ databases">
        <title>Draft genome sequence of Streptomyces scabrisporus NF3, endophyte isolated from Amphipterygium adstringens.</title>
        <authorList>
            <person name="Vazquez M."/>
            <person name="Ceapa C.D."/>
            <person name="Rodriguez Luna D."/>
            <person name="Sanchez Esquivel S."/>
        </authorList>
    </citation>
    <scope>NUCLEOTIDE SEQUENCE [LARGE SCALE GENOMIC DNA]</scope>
    <source>
        <strain evidence="3 4">NF3</strain>
    </source>
</reference>
<keyword evidence="4" id="KW-1185">Reference proteome</keyword>
<dbReference type="EC" id="4.2.3.-" evidence="2"/>
<dbReference type="AlphaFoldDB" id="A0A1T3NT10"/>
<protein>
    <recommendedName>
        <fullName evidence="2">Terpene synthase</fullName>
        <ecNumber evidence="2">4.2.3.-</ecNumber>
    </recommendedName>
</protein>
<comment type="cofactor">
    <cofactor evidence="2">
        <name>Mg(2+)</name>
        <dbReference type="ChEBI" id="CHEBI:18420"/>
    </cofactor>
</comment>
<comment type="similarity">
    <text evidence="2">Belongs to the terpene synthase family.</text>
</comment>
<evidence type="ECO:0000313" key="4">
    <source>
        <dbReference type="Proteomes" id="UP000190037"/>
    </source>
</evidence>
<sequence>MSTPTVVDLPISFHLPKLANLLPMTFHPETDRLMRESRWWAHRHLGFAYAGDAARIDKNVDGTLLVSLSVPHADYELALTTAKVMNYLIGIENSLVDKAGLGGSSFATRNVFGRFMADLLGWGDGSTPLREDFSWLRERMPPARWIRFVSYMEDFAHGFTTELENWRDAGISDYDTYMDDRRHSLGVRWLFGFAEEGVPGVALSQEAFRTADMVAIHDTAIDGYTLINDLVSYRKELVMDDRVNLVYYLGEAEGLDLEGAMNKICGLIDATERKFLDLRDRIMAGPHGGEPGMRAYLDEVGHVMTSNLWWATVSKRYEPGGLGWDGSTAGTMTFHRDRAVFVPDPTPGG</sequence>
<proteinExistence type="inferred from homology"/>
<dbReference type="RefSeq" id="WP_078974090.1">
    <property type="nucleotide sequence ID" value="NZ_MWQN01000001.1"/>
</dbReference>
<keyword evidence="2" id="KW-0460">Magnesium</keyword>
<comment type="caution">
    <text evidence="3">The sequence shown here is derived from an EMBL/GenBank/DDBJ whole genome shotgun (WGS) entry which is preliminary data.</text>
</comment>
<keyword evidence="2" id="KW-0479">Metal-binding</keyword>
<dbReference type="EMBL" id="MWQN01000001">
    <property type="protein sequence ID" value="OPC79820.1"/>
    <property type="molecule type" value="Genomic_DNA"/>
</dbReference>
<dbReference type="SUPFAM" id="SSF48576">
    <property type="entry name" value="Terpenoid synthases"/>
    <property type="match status" value="1"/>
</dbReference>
<dbReference type="PANTHER" id="PTHR35201:SF4">
    <property type="entry name" value="BETA-PINACENE SYNTHASE-RELATED"/>
    <property type="match status" value="1"/>
</dbReference>
<keyword evidence="1 2" id="KW-0456">Lyase</keyword>
<organism evidence="3 4">
    <name type="scientific">Embleya scabrispora</name>
    <dbReference type="NCBI Taxonomy" id="159449"/>
    <lineage>
        <taxon>Bacteria</taxon>
        <taxon>Bacillati</taxon>
        <taxon>Actinomycetota</taxon>
        <taxon>Actinomycetes</taxon>
        <taxon>Kitasatosporales</taxon>
        <taxon>Streptomycetaceae</taxon>
        <taxon>Embleya</taxon>
    </lineage>
</organism>
<dbReference type="Proteomes" id="UP000190037">
    <property type="component" value="Unassembled WGS sequence"/>
</dbReference>
<dbReference type="Gene3D" id="1.10.600.10">
    <property type="entry name" value="Farnesyl Diphosphate Synthase"/>
    <property type="match status" value="1"/>
</dbReference>
<accession>A0A1T3NT10</accession>
<dbReference type="Pfam" id="PF19086">
    <property type="entry name" value="Terpene_syn_C_2"/>
    <property type="match status" value="1"/>
</dbReference>